<keyword evidence="2" id="KW-1133">Transmembrane helix</keyword>
<evidence type="ECO:0000256" key="1">
    <source>
        <dbReference type="SAM" id="MobiDB-lite"/>
    </source>
</evidence>
<dbReference type="Proteomes" id="UP000663853">
    <property type="component" value="Unassembled WGS sequence"/>
</dbReference>
<feature type="domain" description="Protein kinase" evidence="3">
    <location>
        <begin position="26"/>
        <end position="292"/>
    </location>
</feature>
<dbReference type="Pfam" id="PF00069">
    <property type="entry name" value="Pkinase"/>
    <property type="match status" value="1"/>
</dbReference>
<reference evidence="4" key="1">
    <citation type="submission" date="2021-01" db="EMBL/GenBank/DDBJ databases">
        <authorList>
            <person name="Kaushik A."/>
        </authorList>
    </citation>
    <scope>NUCLEOTIDE SEQUENCE</scope>
    <source>
        <strain evidence="4">AG6-10EEA</strain>
    </source>
</reference>
<dbReference type="SMART" id="SM00220">
    <property type="entry name" value="S_TKc"/>
    <property type="match status" value="1"/>
</dbReference>
<dbReference type="GO" id="GO:0004674">
    <property type="term" value="F:protein serine/threonine kinase activity"/>
    <property type="evidence" value="ECO:0007669"/>
    <property type="project" value="TreeGrafter"/>
</dbReference>
<dbReference type="PROSITE" id="PS00108">
    <property type="entry name" value="PROTEIN_KINASE_ST"/>
    <property type="match status" value="1"/>
</dbReference>
<dbReference type="SUPFAM" id="SSF56112">
    <property type="entry name" value="Protein kinase-like (PK-like)"/>
    <property type="match status" value="1"/>
</dbReference>
<accession>A0A8H2XS43</accession>
<sequence length="355" mass="39295">MPLDEVARCLIRHGCTDVSSDLDPCSCSQTPFARGGFGAIYRGSLKSGLFVVIKCIEVLGQWGVSDQSHKNLKRAAKELYAWTQSSHPGVLTLLGFARFKGQIALVSPWMSKGPLGRHLEHSLNPGHRIKLCIQIAQALEHVHSCEIVHGDVKPDNILLSDDNRAQLADFGSAILTGDFSLGFTRTACIFTLRFAAPELLDGTSEHTTQTDIYALAMTILNVMTGKPPFSDKQSHAIIAEVLFKKNRPSRSDSLVLAGNERMKDRLWGLLERCWLHTPEGRPTAAEVSRILVEIEREAHRPCSQPQGNVLDHSLSSQSQRNESITPSDDPFSLLLLWLLFLILPPFFCLLVVQVI</sequence>
<dbReference type="AlphaFoldDB" id="A0A8H2XS43"/>
<feature type="compositionally biased region" description="Polar residues" evidence="1">
    <location>
        <begin position="303"/>
        <end position="323"/>
    </location>
</feature>
<dbReference type="Gene3D" id="1.10.510.10">
    <property type="entry name" value="Transferase(Phosphotransferase) domain 1"/>
    <property type="match status" value="1"/>
</dbReference>
<dbReference type="PROSITE" id="PS50011">
    <property type="entry name" value="PROTEIN_KINASE_DOM"/>
    <property type="match status" value="1"/>
</dbReference>
<dbReference type="InterPro" id="IPR008271">
    <property type="entry name" value="Ser/Thr_kinase_AS"/>
</dbReference>
<dbReference type="GO" id="GO:0005524">
    <property type="term" value="F:ATP binding"/>
    <property type="evidence" value="ECO:0007669"/>
    <property type="project" value="InterPro"/>
</dbReference>
<dbReference type="InterPro" id="IPR051681">
    <property type="entry name" value="Ser/Thr_Kinases-Pseudokinases"/>
</dbReference>
<dbReference type="EMBL" id="CAJMXA010000516">
    <property type="protein sequence ID" value="CAE6434085.1"/>
    <property type="molecule type" value="Genomic_DNA"/>
</dbReference>
<gene>
    <name evidence="4" type="ORF">RDB_LOCUS27882</name>
</gene>
<feature type="transmembrane region" description="Helical" evidence="2">
    <location>
        <begin position="331"/>
        <end position="352"/>
    </location>
</feature>
<dbReference type="InterPro" id="IPR011009">
    <property type="entry name" value="Kinase-like_dom_sf"/>
</dbReference>
<comment type="caution">
    <text evidence="4">The sequence shown here is derived from an EMBL/GenBank/DDBJ whole genome shotgun (WGS) entry which is preliminary data.</text>
</comment>
<dbReference type="PANTHER" id="PTHR44329">
    <property type="entry name" value="SERINE/THREONINE-PROTEIN KINASE TNNI3K-RELATED"/>
    <property type="match status" value="1"/>
</dbReference>
<evidence type="ECO:0000259" key="3">
    <source>
        <dbReference type="PROSITE" id="PS50011"/>
    </source>
</evidence>
<proteinExistence type="predicted"/>
<evidence type="ECO:0000313" key="4">
    <source>
        <dbReference type="EMBL" id="CAE6434085.1"/>
    </source>
</evidence>
<protein>
    <recommendedName>
        <fullName evidence="3">Protein kinase domain-containing protein</fullName>
    </recommendedName>
</protein>
<evidence type="ECO:0000313" key="5">
    <source>
        <dbReference type="Proteomes" id="UP000663853"/>
    </source>
</evidence>
<feature type="region of interest" description="Disordered" evidence="1">
    <location>
        <begin position="302"/>
        <end position="323"/>
    </location>
</feature>
<keyword evidence="2" id="KW-0472">Membrane</keyword>
<organism evidence="4 5">
    <name type="scientific">Rhizoctonia solani</name>
    <dbReference type="NCBI Taxonomy" id="456999"/>
    <lineage>
        <taxon>Eukaryota</taxon>
        <taxon>Fungi</taxon>
        <taxon>Dikarya</taxon>
        <taxon>Basidiomycota</taxon>
        <taxon>Agaricomycotina</taxon>
        <taxon>Agaricomycetes</taxon>
        <taxon>Cantharellales</taxon>
        <taxon>Ceratobasidiaceae</taxon>
        <taxon>Rhizoctonia</taxon>
    </lineage>
</organism>
<dbReference type="CDD" id="cd14014">
    <property type="entry name" value="STKc_PknB_like"/>
    <property type="match status" value="1"/>
</dbReference>
<dbReference type="InterPro" id="IPR000719">
    <property type="entry name" value="Prot_kinase_dom"/>
</dbReference>
<name>A0A8H2XS43_9AGAM</name>
<evidence type="ECO:0000256" key="2">
    <source>
        <dbReference type="SAM" id="Phobius"/>
    </source>
</evidence>
<keyword evidence="2" id="KW-0812">Transmembrane</keyword>